<evidence type="ECO:0000256" key="5">
    <source>
        <dbReference type="ARBA" id="ARBA00023136"/>
    </source>
</evidence>
<dbReference type="PANTHER" id="PTHR32322">
    <property type="entry name" value="INNER MEMBRANE TRANSPORTER"/>
    <property type="match status" value="1"/>
</dbReference>
<dbReference type="PANTHER" id="PTHR32322:SF9">
    <property type="entry name" value="AMINO-ACID METABOLITE EFFLUX PUMP-RELATED"/>
    <property type="match status" value="1"/>
</dbReference>
<feature type="transmembrane region" description="Helical" evidence="6">
    <location>
        <begin position="44"/>
        <end position="65"/>
    </location>
</feature>
<evidence type="ECO:0000259" key="7">
    <source>
        <dbReference type="Pfam" id="PF00892"/>
    </source>
</evidence>
<feature type="domain" description="EamA" evidence="7">
    <location>
        <begin position="30"/>
        <end position="144"/>
    </location>
</feature>
<evidence type="ECO:0000313" key="8">
    <source>
        <dbReference type="EMBL" id="SER90731.1"/>
    </source>
</evidence>
<dbReference type="InterPro" id="IPR050638">
    <property type="entry name" value="AA-Vitamin_Transporters"/>
</dbReference>
<keyword evidence="3 6" id="KW-0812">Transmembrane</keyword>
<evidence type="ECO:0000256" key="6">
    <source>
        <dbReference type="SAM" id="Phobius"/>
    </source>
</evidence>
<keyword evidence="9" id="KW-1185">Reference proteome</keyword>
<keyword evidence="4 6" id="KW-1133">Transmembrane helix</keyword>
<proteinExistence type="inferred from homology"/>
<gene>
    <name evidence="8" type="ORF">SAMN04487818_10610</name>
</gene>
<reference evidence="9" key="1">
    <citation type="submission" date="2016-10" db="EMBL/GenBank/DDBJ databases">
        <authorList>
            <person name="Varghese N."/>
            <person name="Submissions S."/>
        </authorList>
    </citation>
    <scope>NUCLEOTIDE SEQUENCE [LARGE SCALE GENOMIC DNA]</scope>
    <source>
        <strain evidence="9">DSM 44260</strain>
    </source>
</reference>
<dbReference type="EMBL" id="FOGI01000006">
    <property type="protein sequence ID" value="SER90731.1"/>
    <property type="molecule type" value="Genomic_DNA"/>
</dbReference>
<feature type="transmembrane region" description="Helical" evidence="6">
    <location>
        <begin position="131"/>
        <end position="149"/>
    </location>
</feature>
<name>A0A1H9T0T1_9PSEU</name>
<evidence type="ECO:0000256" key="3">
    <source>
        <dbReference type="ARBA" id="ARBA00022692"/>
    </source>
</evidence>
<comment type="similarity">
    <text evidence="2">Belongs to the EamA transporter family.</text>
</comment>
<dbReference type="SUPFAM" id="SSF103481">
    <property type="entry name" value="Multidrug resistance efflux transporter EmrE"/>
    <property type="match status" value="1"/>
</dbReference>
<dbReference type="InterPro" id="IPR000620">
    <property type="entry name" value="EamA_dom"/>
</dbReference>
<feature type="transmembrane region" description="Helical" evidence="6">
    <location>
        <begin position="105"/>
        <end position="122"/>
    </location>
</feature>
<keyword evidence="5 6" id="KW-0472">Membrane</keyword>
<evidence type="ECO:0000313" key="9">
    <source>
        <dbReference type="Proteomes" id="UP000199051"/>
    </source>
</evidence>
<feature type="transmembrane region" description="Helical" evidence="6">
    <location>
        <begin position="72"/>
        <end position="93"/>
    </location>
</feature>
<evidence type="ECO:0000256" key="4">
    <source>
        <dbReference type="ARBA" id="ARBA00022989"/>
    </source>
</evidence>
<dbReference type="RefSeq" id="WP_092778424.1">
    <property type="nucleotide sequence ID" value="NZ_FOGI01000006.1"/>
</dbReference>
<organism evidence="8 9">
    <name type="scientific">Actinokineospora terrae</name>
    <dbReference type="NCBI Taxonomy" id="155974"/>
    <lineage>
        <taxon>Bacteria</taxon>
        <taxon>Bacillati</taxon>
        <taxon>Actinomycetota</taxon>
        <taxon>Actinomycetes</taxon>
        <taxon>Pseudonocardiales</taxon>
        <taxon>Pseudonocardiaceae</taxon>
        <taxon>Actinokineospora</taxon>
    </lineage>
</organism>
<dbReference type="Pfam" id="PF00892">
    <property type="entry name" value="EamA"/>
    <property type="match status" value="1"/>
</dbReference>
<dbReference type="GO" id="GO:0016020">
    <property type="term" value="C:membrane"/>
    <property type="evidence" value="ECO:0007669"/>
    <property type="project" value="UniProtKB-SubCell"/>
</dbReference>
<dbReference type="AlphaFoldDB" id="A0A1H9T0T1"/>
<dbReference type="InterPro" id="IPR037185">
    <property type="entry name" value="EmrE-like"/>
</dbReference>
<accession>A0A1H9T0T1</accession>
<comment type="subcellular location">
    <subcellularLocation>
        <location evidence="1">Membrane</location>
        <topology evidence="1">Multi-pass membrane protein</topology>
    </subcellularLocation>
</comment>
<protein>
    <submittedName>
        <fullName evidence="8">EamA-like transporter family protein</fullName>
    </submittedName>
</protein>
<dbReference type="STRING" id="155974.SAMN04487818_10610"/>
<sequence length="179" mass="19185">MVVGELSWTRDPSQRTSLAPPCFRCLRRGVWGVNFTVIEIALKGFPPVLLAALRFALVAVCCLVVPRPKVAWRYLVLVGLFTGTGQYALPFLGMAAGMPPGTSSLVLQAQVLLTLLVAATVLRERPTRRQVLGLSIAVIGLVIVGFNRGGTVPLVAPAGARRGRKLGGRQRLHPDGPTR</sequence>
<dbReference type="Proteomes" id="UP000199051">
    <property type="component" value="Unassembled WGS sequence"/>
</dbReference>
<evidence type="ECO:0000256" key="1">
    <source>
        <dbReference type="ARBA" id="ARBA00004141"/>
    </source>
</evidence>
<evidence type="ECO:0000256" key="2">
    <source>
        <dbReference type="ARBA" id="ARBA00007362"/>
    </source>
</evidence>